<dbReference type="EMBL" id="CP009509">
    <property type="protein sequence ID" value="AKB39181.1"/>
    <property type="molecule type" value="Genomic_DNA"/>
</dbReference>
<dbReference type="PATRIC" id="fig|1434117.4.peg.223"/>
<evidence type="ECO:0000313" key="3">
    <source>
        <dbReference type="EMBL" id="AKB39181.1"/>
    </source>
</evidence>
<name>A0A0E3LEK5_METMZ</name>
<dbReference type="CDD" id="cd04179">
    <property type="entry name" value="DPM_DPG-synthase_like"/>
    <property type="match status" value="1"/>
</dbReference>
<dbReference type="InterPro" id="IPR001173">
    <property type="entry name" value="Glyco_trans_2-like"/>
</dbReference>
<dbReference type="GeneID" id="24849785"/>
<dbReference type="AlphaFoldDB" id="A0A0E3LEK5"/>
<keyword evidence="1" id="KW-0812">Transmembrane</keyword>
<feature type="transmembrane region" description="Helical" evidence="1">
    <location>
        <begin position="493"/>
        <end position="515"/>
    </location>
</feature>
<keyword evidence="1" id="KW-0472">Membrane</keyword>
<evidence type="ECO:0000259" key="2">
    <source>
        <dbReference type="Pfam" id="PF00535"/>
    </source>
</evidence>
<dbReference type="Pfam" id="PF00535">
    <property type="entry name" value="Glycos_transf_2"/>
    <property type="match status" value="1"/>
</dbReference>
<evidence type="ECO:0000256" key="1">
    <source>
        <dbReference type="SAM" id="Phobius"/>
    </source>
</evidence>
<dbReference type="RefSeq" id="WP_011033070.1">
    <property type="nucleotide sequence ID" value="NZ_CP009509.1"/>
</dbReference>
<organism evidence="3 4">
    <name type="scientific">Methanosarcina mazei WWM610</name>
    <dbReference type="NCBI Taxonomy" id="1434117"/>
    <lineage>
        <taxon>Archaea</taxon>
        <taxon>Methanobacteriati</taxon>
        <taxon>Methanobacteriota</taxon>
        <taxon>Stenosarchaea group</taxon>
        <taxon>Methanomicrobia</taxon>
        <taxon>Methanosarcinales</taxon>
        <taxon>Methanosarcinaceae</taxon>
        <taxon>Methanosarcina</taxon>
    </lineage>
</organism>
<accession>A0A0E3LEK5</accession>
<dbReference type="InterPro" id="IPR029044">
    <property type="entry name" value="Nucleotide-diphossugar_trans"/>
</dbReference>
<dbReference type="GO" id="GO:0016757">
    <property type="term" value="F:glycosyltransferase activity"/>
    <property type="evidence" value="ECO:0007669"/>
    <property type="project" value="UniProtKB-KW"/>
</dbReference>
<dbReference type="SUPFAM" id="SSF53448">
    <property type="entry name" value="Nucleotide-diphospho-sugar transferases"/>
    <property type="match status" value="2"/>
</dbReference>
<gene>
    <name evidence="3" type="ORF">MSMAW_0190</name>
</gene>
<protein>
    <recommendedName>
        <fullName evidence="2">Glycosyltransferase 2-like domain-containing protein</fullName>
    </recommendedName>
</protein>
<evidence type="ECO:0000313" key="4">
    <source>
        <dbReference type="Proteomes" id="UP000033058"/>
    </source>
</evidence>
<dbReference type="PANTHER" id="PTHR48090:SF7">
    <property type="entry name" value="RFBJ PROTEIN"/>
    <property type="match status" value="1"/>
</dbReference>
<dbReference type="HOGENOM" id="CLU_038541_0_0_2"/>
<proteinExistence type="predicted"/>
<keyword evidence="1" id="KW-1133">Transmembrane helix</keyword>
<dbReference type="FunFam" id="3.90.550.10:FF:000123">
    <property type="entry name" value="Cell wall biosynthesis glycosyltransferase"/>
    <property type="match status" value="1"/>
</dbReference>
<feature type="domain" description="Glycosyltransferase 2-like" evidence="2">
    <location>
        <begin position="221"/>
        <end position="383"/>
    </location>
</feature>
<sequence length="531" mass="59332">MYSALTLCFNSLISDPVSIVSSPSQLSDRPLRHEFTVLIPAQNEEASIGSKVLLAASYADRVLVLDKGSTDRTMEVAALGGARVIPLAGGEEALLKVLYRASLDSELVVLIYPECMQDIDLLSHVLEPLRQGFDLSVGSWPCRVSCEQEAVMLLNGKSTFKEKIGFLAVTSRSLQNISSGKEHMSLKSLLSAAKTEKLKVNYLSFDVDPAFRKLESTRIGVVVPAYNEELLIGETLSGIPEYVDRIYVIDDGSTDRTGEIVKKFGDSRIVYLRHEVNRGVGAGIISGYKLALKDEMDIVAVMAGDNQMDPAHLPRLIFPIIEGLADYTKGNRLLSDNFMTGMSRLRSFGNLLLSFLTKIGSGYWHIMDPQNGYTAISRQALEVIDLDAVYPYYGYCNDLLIKLNAFGMRVMDVVIPARYGREKSSIKYSKYVRKVSPMLFRGFLWRLRVKYTVLDFHPLVLFYFLGMLALPLSVLLAFWGIFQLLLQNTLPSYYPLLGFLVLGTGLQMLLFGMLFDMQVEKKRNERVGLAR</sequence>
<reference evidence="3 4" key="1">
    <citation type="submission" date="2014-07" db="EMBL/GenBank/DDBJ databases">
        <title>Methanogenic archaea and the global carbon cycle.</title>
        <authorList>
            <person name="Henriksen J.R."/>
            <person name="Luke J."/>
            <person name="Reinhart S."/>
            <person name="Benedict M.N."/>
            <person name="Youngblut N.D."/>
            <person name="Metcalf M.E."/>
            <person name="Whitaker R.J."/>
            <person name="Metcalf W.W."/>
        </authorList>
    </citation>
    <scope>NUCLEOTIDE SEQUENCE [LARGE SCALE GENOMIC DNA]</scope>
    <source>
        <strain evidence="3 4">WWM610</strain>
    </source>
</reference>
<dbReference type="InterPro" id="IPR050256">
    <property type="entry name" value="Glycosyltransferase_2"/>
</dbReference>
<feature type="transmembrane region" description="Helical" evidence="1">
    <location>
        <begin position="460"/>
        <end position="481"/>
    </location>
</feature>
<dbReference type="PANTHER" id="PTHR48090">
    <property type="entry name" value="UNDECAPRENYL-PHOSPHATE 4-DEOXY-4-FORMAMIDO-L-ARABINOSE TRANSFERASE-RELATED"/>
    <property type="match status" value="1"/>
</dbReference>
<dbReference type="Gene3D" id="3.90.550.10">
    <property type="entry name" value="Spore Coat Polysaccharide Biosynthesis Protein SpsA, Chain A"/>
    <property type="match status" value="2"/>
</dbReference>
<dbReference type="Proteomes" id="UP000033058">
    <property type="component" value="Chromosome"/>
</dbReference>